<protein>
    <submittedName>
        <fullName evidence="1">Uncharacterized protein</fullName>
    </submittedName>
</protein>
<evidence type="ECO:0000313" key="1">
    <source>
        <dbReference type="EMBL" id="KAG5592064.1"/>
    </source>
</evidence>
<dbReference type="AlphaFoldDB" id="A0A9J5XXW3"/>
<dbReference type="EMBL" id="JACXVP010000008">
    <property type="protein sequence ID" value="KAG5592064.1"/>
    <property type="molecule type" value="Genomic_DNA"/>
</dbReference>
<proteinExistence type="predicted"/>
<evidence type="ECO:0000313" key="2">
    <source>
        <dbReference type="Proteomes" id="UP000824120"/>
    </source>
</evidence>
<dbReference type="OrthoDB" id="1748430at2759"/>
<dbReference type="Proteomes" id="UP000824120">
    <property type="component" value="Chromosome 8"/>
</dbReference>
<sequence>MIFLNINFFPLMKPFQHVRYLNRFNRKLGMSKRYANNNGKIWLFVNHGFEINNLATNFIMVITIVYAKCDPNKRLKLWEDITQLASGGLLVLGAEVEDFQNCIESNDIYQVQFKHCPFTWRNSRAESDCIFEKLDRILVNNVLLSKLNIIKPYAPLLLLCENREIRFIKPFRFLNFWTDHKGLKEVVSNDTCGNSFQQLMIREKISRMKEKHFSEFLSLKNRAIMQRAKVEYSRYLHLEKKFWQQKGGRRQRMRVSRVQNSQGQLLKNEEEIANKVVNHIQKLITEVENFELGVVTDEEEEVKNTVYKLNGDSFSGPGGLTCNFYQVCWDIIGKYIYRMVQTFYAGSTSPKSTHTNLIMIPKKDKIQSFSNIRHISLKKQLGQKINKEKNSYYLHQNVVVATASQMEKIIGW</sequence>
<name>A0A9J5XXW3_SOLCO</name>
<reference evidence="1 2" key="1">
    <citation type="submission" date="2020-09" db="EMBL/GenBank/DDBJ databases">
        <title>De no assembly of potato wild relative species, Solanum commersonii.</title>
        <authorList>
            <person name="Cho K."/>
        </authorList>
    </citation>
    <scope>NUCLEOTIDE SEQUENCE [LARGE SCALE GENOMIC DNA]</scope>
    <source>
        <strain evidence="1">LZ3.2</strain>
        <tissue evidence="1">Leaf</tissue>
    </source>
</reference>
<dbReference type="PANTHER" id="PTHR33710">
    <property type="entry name" value="BNAC02G09200D PROTEIN"/>
    <property type="match status" value="1"/>
</dbReference>
<dbReference type="PANTHER" id="PTHR33710:SF79">
    <property type="entry name" value="OS06G0205337 PROTEIN"/>
    <property type="match status" value="1"/>
</dbReference>
<comment type="caution">
    <text evidence="1">The sequence shown here is derived from an EMBL/GenBank/DDBJ whole genome shotgun (WGS) entry which is preliminary data.</text>
</comment>
<keyword evidence="2" id="KW-1185">Reference proteome</keyword>
<accession>A0A9J5XXW3</accession>
<gene>
    <name evidence="1" type="ORF">H5410_042578</name>
</gene>
<organism evidence="1 2">
    <name type="scientific">Solanum commersonii</name>
    <name type="common">Commerson's wild potato</name>
    <name type="synonym">Commerson's nightshade</name>
    <dbReference type="NCBI Taxonomy" id="4109"/>
    <lineage>
        <taxon>Eukaryota</taxon>
        <taxon>Viridiplantae</taxon>
        <taxon>Streptophyta</taxon>
        <taxon>Embryophyta</taxon>
        <taxon>Tracheophyta</taxon>
        <taxon>Spermatophyta</taxon>
        <taxon>Magnoliopsida</taxon>
        <taxon>eudicotyledons</taxon>
        <taxon>Gunneridae</taxon>
        <taxon>Pentapetalae</taxon>
        <taxon>asterids</taxon>
        <taxon>lamiids</taxon>
        <taxon>Solanales</taxon>
        <taxon>Solanaceae</taxon>
        <taxon>Solanoideae</taxon>
        <taxon>Solaneae</taxon>
        <taxon>Solanum</taxon>
    </lineage>
</organism>